<dbReference type="InterPro" id="IPR055179">
    <property type="entry name" value="Tex-like_central_region"/>
</dbReference>
<dbReference type="Proteomes" id="UP000525298">
    <property type="component" value="Unassembled WGS sequence"/>
</dbReference>
<dbReference type="InterPro" id="IPR037027">
    <property type="entry name" value="YqgF/RNaseH-like_dom_sf"/>
</dbReference>
<dbReference type="InterPro" id="IPR012340">
    <property type="entry name" value="NA-bd_OB-fold"/>
</dbReference>
<reference evidence="2 3" key="1">
    <citation type="submission" date="2020-07" db="EMBL/GenBank/DDBJ databases">
        <title>Genomic Encyclopedia of Type Strains, Phase IV (KMG-IV): sequencing the most valuable type-strain genomes for metagenomic binning, comparative biology and taxonomic classification.</title>
        <authorList>
            <person name="Goeker M."/>
        </authorList>
    </citation>
    <scope>NUCLEOTIDE SEQUENCE [LARGE SCALE GENOMIC DNA]</scope>
    <source>
        <strain evidence="2 3">DSM 17721</strain>
    </source>
</reference>
<dbReference type="PROSITE" id="PS50126">
    <property type="entry name" value="S1"/>
    <property type="match status" value="1"/>
</dbReference>
<dbReference type="InterPro" id="IPR003029">
    <property type="entry name" value="S1_domain"/>
</dbReference>
<protein>
    <recommendedName>
        <fullName evidence="1">S1 motif domain-containing protein</fullName>
    </recommendedName>
</protein>
<dbReference type="SUPFAM" id="SSF50249">
    <property type="entry name" value="Nucleic acid-binding proteins"/>
    <property type="match status" value="1"/>
</dbReference>
<dbReference type="GO" id="GO:0006412">
    <property type="term" value="P:translation"/>
    <property type="evidence" value="ECO:0007669"/>
    <property type="project" value="TreeGrafter"/>
</dbReference>
<dbReference type="InterPro" id="IPR018974">
    <property type="entry name" value="Tex-like_N"/>
</dbReference>
<dbReference type="SUPFAM" id="SSF158832">
    <property type="entry name" value="Tex N-terminal region-like"/>
    <property type="match status" value="1"/>
</dbReference>
<dbReference type="InterPro" id="IPR006641">
    <property type="entry name" value="YqgF/RNaseH-like_dom"/>
</dbReference>
<dbReference type="Pfam" id="PF12836">
    <property type="entry name" value="HHH_3"/>
    <property type="match status" value="1"/>
</dbReference>
<dbReference type="Gene3D" id="3.30.420.140">
    <property type="entry name" value="YqgF/RNase H-like domain"/>
    <property type="match status" value="1"/>
</dbReference>
<proteinExistence type="predicted"/>
<dbReference type="CDD" id="cd05685">
    <property type="entry name" value="S1_Tex"/>
    <property type="match status" value="1"/>
</dbReference>
<dbReference type="InterPro" id="IPR023323">
    <property type="entry name" value="Tex-like_dom_sf"/>
</dbReference>
<keyword evidence="3" id="KW-1185">Reference proteome</keyword>
<organism evidence="2 3">
    <name type="scientific">Desulfosalsimonas propionicica</name>
    <dbReference type="NCBI Taxonomy" id="332175"/>
    <lineage>
        <taxon>Bacteria</taxon>
        <taxon>Pseudomonadati</taxon>
        <taxon>Thermodesulfobacteriota</taxon>
        <taxon>Desulfobacteria</taxon>
        <taxon>Desulfobacterales</taxon>
        <taxon>Desulfosalsimonadaceae</taxon>
        <taxon>Desulfosalsimonas</taxon>
    </lineage>
</organism>
<dbReference type="Gene3D" id="2.40.50.140">
    <property type="entry name" value="Nucleic acid-binding proteins"/>
    <property type="match status" value="1"/>
</dbReference>
<dbReference type="RefSeq" id="WP_181550227.1">
    <property type="nucleotide sequence ID" value="NZ_JACDUS010000002.1"/>
</dbReference>
<evidence type="ECO:0000313" key="2">
    <source>
        <dbReference type="EMBL" id="MBA2880554.1"/>
    </source>
</evidence>
<dbReference type="SMART" id="SM00316">
    <property type="entry name" value="S1"/>
    <property type="match status" value="1"/>
</dbReference>
<dbReference type="FunFam" id="1.10.150.310:FF:000001">
    <property type="entry name" value="RNA-binding transcriptional accessory protein"/>
    <property type="match status" value="1"/>
</dbReference>
<dbReference type="InterPro" id="IPR023319">
    <property type="entry name" value="Tex-like_HTH_dom_sf"/>
</dbReference>
<gene>
    <name evidence="2" type="ORF">HNR65_000872</name>
</gene>
<dbReference type="GO" id="GO:0005737">
    <property type="term" value="C:cytoplasm"/>
    <property type="evidence" value="ECO:0007669"/>
    <property type="project" value="UniProtKB-ARBA"/>
</dbReference>
<dbReference type="Pfam" id="PF09371">
    <property type="entry name" value="Tex_N"/>
    <property type="match status" value="1"/>
</dbReference>
<sequence length="713" mass="78428">MQNNTFAPTIAHELNITAAQVSAVTGLLGQGATIPFIARYRKEATGSLDEVAVAAIRDRTHQLGELAARKDAVLNSLEKHGHLTDNLRAKVEAAQSLTEVEDIYLPYKPKRRTRGVMAREKGLEPLAMDIFAQNGLDVQAAAENFVDPEKEVASAEMALAGARDIIAERISENENARTALRDLFFKKAIIKSRVVPGMEETGAKFRDYFDWQENAAAVPSHRMLAIRRGEEQDVLSMRMLPDTDEALGILEKLFVTGRGMDSEQVRRAAADSYKRLLSNAMETETRIRAKQRADEQAIAVFADNLRQVLMAPPLGAKRIMGIDPGFRTGCKVVCLDRQGKLLHHDTIYPHTGKNAEKRDGEKLRQICQKYGIQAVAVGNGTAGRETESFVKSMDLDRSVTVVMVNESGASIYSASEAARREFPDLDLTVRGAVSIARRLMDPLAELVKIDPKSIGVGQYQHDVDQRALKKSLDDVVTSCVNAVGVDVNRASAELLTYVSGLSSRVAQNLVAYRDENGPFRDRRELKKVPQLGPKAFEQCAGFLRIAQAQNPLDATAVHPESYPVVDAMAGDLGTTVAELIRKPELCDNINLSHYVTDTVGMPTLKDIMAELAKPGRDIREKFEEFGFAEGIEKIEDLEEGMCLPGIATNITAFGAFVDIGVHQDGLVHISQMADRFVKNPADIVKVGQKVRVTVLSVDLERKRIALSMKNKQT</sequence>
<dbReference type="Pfam" id="PF16921">
    <property type="entry name" value="Tex_YqgF"/>
    <property type="match status" value="1"/>
</dbReference>
<dbReference type="Gene3D" id="1.10.10.650">
    <property type="entry name" value="RuvA domain 2-like"/>
    <property type="match status" value="1"/>
</dbReference>
<dbReference type="InterPro" id="IPR010994">
    <property type="entry name" value="RuvA_2-like"/>
</dbReference>
<dbReference type="SMART" id="SM00732">
    <property type="entry name" value="YqgFc"/>
    <property type="match status" value="1"/>
</dbReference>
<dbReference type="PANTHER" id="PTHR10724:SF10">
    <property type="entry name" value="S1 RNA-BINDING DOMAIN-CONTAINING PROTEIN 1"/>
    <property type="match status" value="1"/>
</dbReference>
<dbReference type="FunFam" id="2.40.50.140:FF:000051">
    <property type="entry name" value="RNA-binding transcriptional accessory protein"/>
    <property type="match status" value="1"/>
</dbReference>
<dbReference type="PANTHER" id="PTHR10724">
    <property type="entry name" value="30S RIBOSOMAL PROTEIN S1"/>
    <property type="match status" value="1"/>
</dbReference>
<name>A0A7W0C7F7_9BACT</name>
<dbReference type="GO" id="GO:0003729">
    <property type="term" value="F:mRNA binding"/>
    <property type="evidence" value="ECO:0007669"/>
    <property type="project" value="UniProtKB-ARBA"/>
</dbReference>
<dbReference type="FunFam" id="1.10.10.650:FF:000001">
    <property type="entry name" value="S1 RNA-binding domain 1"/>
    <property type="match status" value="1"/>
</dbReference>
<dbReference type="InterPro" id="IPR012337">
    <property type="entry name" value="RNaseH-like_sf"/>
</dbReference>
<dbReference type="Gene3D" id="1.10.3500.10">
    <property type="entry name" value="Tex N-terminal region-like"/>
    <property type="match status" value="1"/>
</dbReference>
<dbReference type="EMBL" id="JACDUS010000002">
    <property type="protein sequence ID" value="MBA2880554.1"/>
    <property type="molecule type" value="Genomic_DNA"/>
</dbReference>
<dbReference type="GO" id="GO:0003735">
    <property type="term" value="F:structural constituent of ribosome"/>
    <property type="evidence" value="ECO:0007669"/>
    <property type="project" value="TreeGrafter"/>
</dbReference>
<dbReference type="InterPro" id="IPR032639">
    <property type="entry name" value="Tex_YqgF"/>
</dbReference>
<evidence type="ECO:0000259" key="1">
    <source>
        <dbReference type="PROSITE" id="PS50126"/>
    </source>
</evidence>
<dbReference type="InterPro" id="IPR050437">
    <property type="entry name" value="Ribos_protein_bS1-like"/>
</dbReference>
<dbReference type="SUPFAM" id="SSF53098">
    <property type="entry name" value="Ribonuclease H-like"/>
    <property type="match status" value="1"/>
</dbReference>
<dbReference type="Pfam" id="PF22706">
    <property type="entry name" value="Tex_central_region"/>
    <property type="match status" value="1"/>
</dbReference>
<dbReference type="AlphaFoldDB" id="A0A7W0C7F7"/>
<accession>A0A7W0C7F7</accession>
<dbReference type="FunFam" id="3.30.420.140:FF:000001">
    <property type="entry name" value="RNA-binding transcriptional accessory protein"/>
    <property type="match status" value="1"/>
</dbReference>
<comment type="caution">
    <text evidence="2">The sequence shown here is derived from an EMBL/GenBank/DDBJ whole genome shotgun (WGS) entry which is preliminary data.</text>
</comment>
<dbReference type="GO" id="GO:0006139">
    <property type="term" value="P:nucleobase-containing compound metabolic process"/>
    <property type="evidence" value="ECO:0007669"/>
    <property type="project" value="InterPro"/>
</dbReference>
<dbReference type="Pfam" id="PF17674">
    <property type="entry name" value="HHH_9"/>
    <property type="match status" value="1"/>
</dbReference>
<dbReference type="Gene3D" id="1.10.150.310">
    <property type="entry name" value="Tex RuvX-like domain-like"/>
    <property type="match status" value="1"/>
</dbReference>
<dbReference type="Pfam" id="PF00575">
    <property type="entry name" value="S1"/>
    <property type="match status" value="1"/>
</dbReference>
<feature type="domain" description="S1 motif" evidence="1">
    <location>
        <begin position="640"/>
        <end position="709"/>
    </location>
</feature>
<dbReference type="SUPFAM" id="SSF47781">
    <property type="entry name" value="RuvA domain 2-like"/>
    <property type="match status" value="2"/>
</dbReference>
<dbReference type="InterPro" id="IPR041692">
    <property type="entry name" value="HHH_9"/>
</dbReference>
<dbReference type="InterPro" id="IPR044146">
    <property type="entry name" value="S1_Tex"/>
</dbReference>
<evidence type="ECO:0000313" key="3">
    <source>
        <dbReference type="Proteomes" id="UP000525298"/>
    </source>
</evidence>